<dbReference type="AlphaFoldDB" id="A0A6M0R8H9"/>
<organism evidence="2 3">
    <name type="scientific">Clostridium niameyense</name>
    <dbReference type="NCBI Taxonomy" id="1622073"/>
    <lineage>
        <taxon>Bacteria</taxon>
        <taxon>Bacillati</taxon>
        <taxon>Bacillota</taxon>
        <taxon>Clostridia</taxon>
        <taxon>Eubacteriales</taxon>
        <taxon>Clostridiaceae</taxon>
        <taxon>Clostridium</taxon>
    </lineage>
</organism>
<dbReference type="Pfam" id="PF12730">
    <property type="entry name" value="ABC2_membrane_4"/>
    <property type="match status" value="1"/>
</dbReference>
<gene>
    <name evidence="2" type="ORF">FDF74_04860</name>
</gene>
<feature type="transmembrane region" description="Helical" evidence="1">
    <location>
        <begin position="108"/>
        <end position="133"/>
    </location>
</feature>
<evidence type="ECO:0000313" key="3">
    <source>
        <dbReference type="Proteomes" id="UP000473885"/>
    </source>
</evidence>
<dbReference type="EMBL" id="SXDP01000002">
    <property type="protein sequence ID" value="NEZ46545.1"/>
    <property type="molecule type" value="Genomic_DNA"/>
</dbReference>
<evidence type="ECO:0000313" key="2">
    <source>
        <dbReference type="EMBL" id="NEZ46545.1"/>
    </source>
</evidence>
<feature type="transmembrane region" description="Helical" evidence="1">
    <location>
        <begin position="70"/>
        <end position="87"/>
    </location>
</feature>
<dbReference type="Proteomes" id="UP000473885">
    <property type="component" value="Unassembled WGS sequence"/>
</dbReference>
<name>A0A6M0R8H9_9CLOT</name>
<keyword evidence="3" id="KW-1185">Reference proteome</keyword>
<keyword evidence="1" id="KW-0472">Membrane</keyword>
<dbReference type="PANTHER" id="PTHR37305:SF1">
    <property type="entry name" value="MEMBRANE PROTEIN"/>
    <property type="match status" value="1"/>
</dbReference>
<evidence type="ECO:0008006" key="4">
    <source>
        <dbReference type="Google" id="ProtNLM"/>
    </source>
</evidence>
<dbReference type="PANTHER" id="PTHR37305">
    <property type="entry name" value="INTEGRAL MEMBRANE PROTEIN-RELATED"/>
    <property type="match status" value="1"/>
</dbReference>
<feature type="transmembrane region" description="Helical" evidence="1">
    <location>
        <begin position="253"/>
        <end position="272"/>
    </location>
</feature>
<feature type="transmembrane region" description="Helical" evidence="1">
    <location>
        <begin position="166"/>
        <end position="187"/>
    </location>
</feature>
<protein>
    <recommendedName>
        <fullName evidence="4">ABC transporter permease</fullName>
    </recommendedName>
</protein>
<dbReference type="RefSeq" id="WP_163248790.1">
    <property type="nucleotide sequence ID" value="NZ_SXDP01000002.1"/>
</dbReference>
<feature type="transmembrane region" description="Helical" evidence="1">
    <location>
        <begin position="199"/>
        <end position="221"/>
    </location>
</feature>
<keyword evidence="1" id="KW-1133">Transmembrane helix</keyword>
<keyword evidence="1" id="KW-0812">Transmembrane</keyword>
<evidence type="ECO:0000256" key="1">
    <source>
        <dbReference type="SAM" id="Phobius"/>
    </source>
</evidence>
<comment type="caution">
    <text evidence="2">The sequence shown here is derived from an EMBL/GenBank/DDBJ whole genome shotgun (WGS) entry which is preliminary data.</text>
</comment>
<accession>A0A6M0R8H9</accession>
<sequence>MKNLIKAEWYKFSHRKIMLLSFLSVPFLIGLSYIYLNQENIDLLKSSIGMKASNFSTNITFPYLVVQEQLILIFSILTIFYVATIITEEFKNGAIRITLTKGYTLTQVIFSKIILITIVISLLFLGCFILSTIVGNIFMPKANCAYTFFRKEKMGIVSTIMYGVKFYILSYLITLAMASLMIFIGVISKSRGIMVGIGLVIIITGMLTMKIIDFLMLNGFISSKSLIPFFVITELQFRGAAIILEGSTHIKNILLLVIFLYIIIFTVLSLVYGKIKDYLD</sequence>
<reference evidence="2 3" key="1">
    <citation type="submission" date="2019-04" db="EMBL/GenBank/DDBJ databases">
        <title>Genome sequencing of Clostridium botulinum Groups I-IV and Clostridium butyricum.</title>
        <authorList>
            <person name="Brunt J."/>
            <person name="Van Vliet A.H.M."/>
            <person name="Stringer S.C."/>
            <person name="Carter A.T."/>
            <person name="Peck M.W."/>
        </authorList>
    </citation>
    <scope>NUCLEOTIDE SEQUENCE [LARGE SCALE GENOMIC DNA]</scope>
    <source>
        <strain evidence="2 3">IFR 18/094</strain>
    </source>
</reference>
<feature type="transmembrane region" description="Helical" evidence="1">
    <location>
        <begin position="17"/>
        <end position="36"/>
    </location>
</feature>
<proteinExistence type="predicted"/>